<accession>A0A9D0ZKE8</accession>
<reference evidence="12" key="2">
    <citation type="journal article" date="2021" name="PeerJ">
        <title>Extensive microbial diversity within the chicken gut microbiome revealed by metagenomics and culture.</title>
        <authorList>
            <person name="Gilroy R."/>
            <person name="Ravi A."/>
            <person name="Getino M."/>
            <person name="Pursley I."/>
            <person name="Horton D.L."/>
            <person name="Alikhan N.F."/>
            <person name="Baker D."/>
            <person name="Gharbi K."/>
            <person name="Hall N."/>
            <person name="Watson M."/>
            <person name="Adriaenssens E.M."/>
            <person name="Foster-Nyarko E."/>
            <person name="Jarju S."/>
            <person name="Secka A."/>
            <person name="Antonio M."/>
            <person name="Oren A."/>
            <person name="Chaudhuri R.R."/>
            <person name="La Ragione R."/>
            <person name="Hildebrand F."/>
            <person name="Pallen M.J."/>
        </authorList>
    </citation>
    <scope>NUCLEOTIDE SEQUENCE</scope>
    <source>
        <strain evidence="12">ChiSjej6B24-2974</strain>
    </source>
</reference>
<keyword evidence="5" id="KW-0571">Peptide transport</keyword>
<dbReference type="PANTHER" id="PTHR43386">
    <property type="entry name" value="OLIGOPEPTIDE TRANSPORT SYSTEM PERMEASE PROTEIN APPC"/>
    <property type="match status" value="1"/>
</dbReference>
<feature type="transmembrane region" description="Helical" evidence="10">
    <location>
        <begin position="84"/>
        <end position="105"/>
    </location>
</feature>
<evidence type="ECO:0000256" key="2">
    <source>
        <dbReference type="ARBA" id="ARBA00022448"/>
    </source>
</evidence>
<dbReference type="Proteomes" id="UP000824260">
    <property type="component" value="Unassembled WGS sequence"/>
</dbReference>
<evidence type="ECO:0000259" key="11">
    <source>
        <dbReference type="PROSITE" id="PS50928"/>
    </source>
</evidence>
<dbReference type="InterPro" id="IPR035906">
    <property type="entry name" value="MetI-like_sf"/>
</dbReference>
<evidence type="ECO:0000256" key="7">
    <source>
        <dbReference type="ARBA" id="ARBA00022989"/>
    </source>
</evidence>
<dbReference type="CDD" id="cd06261">
    <property type="entry name" value="TM_PBP2"/>
    <property type="match status" value="1"/>
</dbReference>
<keyword evidence="8 10" id="KW-0472">Membrane</keyword>
<evidence type="ECO:0000313" key="12">
    <source>
        <dbReference type="EMBL" id="HIQ81894.1"/>
    </source>
</evidence>
<feature type="domain" description="ABC transmembrane type-1" evidence="11">
    <location>
        <begin position="156"/>
        <end position="342"/>
    </location>
</feature>
<organism evidence="12 13">
    <name type="scientific">Candidatus Pullichristensenella stercorigallinarum</name>
    <dbReference type="NCBI Taxonomy" id="2840909"/>
    <lineage>
        <taxon>Bacteria</taxon>
        <taxon>Bacillati</taxon>
        <taxon>Bacillota</taxon>
        <taxon>Clostridia</taxon>
        <taxon>Candidatus Pullichristensenella</taxon>
    </lineage>
</organism>
<keyword evidence="4 10" id="KW-0812">Transmembrane</keyword>
<keyword evidence="6" id="KW-0653">Protein transport</keyword>
<comment type="subcellular location">
    <subcellularLocation>
        <location evidence="1 10">Cell membrane</location>
        <topology evidence="1 10">Multi-pass membrane protein</topology>
    </subcellularLocation>
</comment>
<keyword evidence="2 10" id="KW-0813">Transport</keyword>
<comment type="caution">
    <text evidence="12">The sequence shown here is derived from an EMBL/GenBank/DDBJ whole genome shotgun (WGS) entry which is preliminary data.</text>
</comment>
<evidence type="ECO:0000256" key="8">
    <source>
        <dbReference type="ARBA" id="ARBA00023136"/>
    </source>
</evidence>
<dbReference type="GO" id="GO:0055085">
    <property type="term" value="P:transmembrane transport"/>
    <property type="evidence" value="ECO:0007669"/>
    <property type="project" value="InterPro"/>
</dbReference>
<comment type="similarity">
    <text evidence="9">Belongs to the binding-protein-dependent transport system permease family. OppBC subfamily.</text>
</comment>
<sequence>MKRYRDSRTDQLGDALNQQLKEHLEAGSGAASASAPSAESVATGLDDKELFSFAGFDASEAERGGYSNYSYWRATLRVFFKNRIAVFFLIVMILTLAFTFIQPLLPNQRDPLTIHYNESGRTLSNLAPGEQGFIFGTNNIGQDIWARIWAGTRTSLFIGFTVACVEAVLGILMGVLWGYVRKLDFFFTELYNVCDNIPQTLLLILISYILNPGIDTIIFALCLTGWLSMARFIRNQIIIIRDRDYNLASRCLGTSTMRIVFKNLLPYLVSVITMRMALSIPSAIGNEVFVTYIGIGLPLDTPSLGNLIEAGRELMTIPFLRYQLYFPVAVLAVITISFYVIGNAFADAADPKNHVK</sequence>
<evidence type="ECO:0000256" key="3">
    <source>
        <dbReference type="ARBA" id="ARBA00022475"/>
    </source>
</evidence>
<dbReference type="InterPro" id="IPR050366">
    <property type="entry name" value="BP-dependent_transpt_permease"/>
</dbReference>
<dbReference type="SUPFAM" id="SSF161098">
    <property type="entry name" value="MetI-like"/>
    <property type="match status" value="1"/>
</dbReference>
<evidence type="ECO:0000256" key="10">
    <source>
        <dbReference type="RuleBase" id="RU363032"/>
    </source>
</evidence>
<dbReference type="PROSITE" id="PS50928">
    <property type="entry name" value="ABC_TM1"/>
    <property type="match status" value="1"/>
</dbReference>
<dbReference type="GO" id="GO:0015833">
    <property type="term" value="P:peptide transport"/>
    <property type="evidence" value="ECO:0007669"/>
    <property type="project" value="UniProtKB-KW"/>
</dbReference>
<keyword evidence="3" id="KW-1003">Cell membrane</keyword>
<evidence type="ECO:0000256" key="4">
    <source>
        <dbReference type="ARBA" id="ARBA00022692"/>
    </source>
</evidence>
<dbReference type="InterPro" id="IPR000515">
    <property type="entry name" value="MetI-like"/>
</dbReference>
<name>A0A9D0ZKE8_9FIRM</name>
<dbReference type="GO" id="GO:0005886">
    <property type="term" value="C:plasma membrane"/>
    <property type="evidence" value="ECO:0007669"/>
    <property type="project" value="UniProtKB-SubCell"/>
</dbReference>
<gene>
    <name evidence="12" type="ORF">IAA52_02200</name>
</gene>
<dbReference type="Gene3D" id="1.10.3720.10">
    <property type="entry name" value="MetI-like"/>
    <property type="match status" value="1"/>
</dbReference>
<protein>
    <submittedName>
        <fullName evidence="12">ABC transporter permease</fullName>
    </submittedName>
</protein>
<keyword evidence="7 10" id="KW-1133">Transmembrane helix</keyword>
<evidence type="ECO:0000256" key="6">
    <source>
        <dbReference type="ARBA" id="ARBA00022927"/>
    </source>
</evidence>
<dbReference type="Pfam" id="PF00528">
    <property type="entry name" value="BPD_transp_1"/>
    <property type="match status" value="1"/>
</dbReference>
<dbReference type="PANTHER" id="PTHR43386:SF24">
    <property type="entry name" value="OLIGOPEPTIDE TRANSPORT SYSTEM PERMEASE PROTEIN AMID"/>
    <property type="match status" value="1"/>
</dbReference>
<evidence type="ECO:0000256" key="1">
    <source>
        <dbReference type="ARBA" id="ARBA00004651"/>
    </source>
</evidence>
<dbReference type="AlphaFoldDB" id="A0A9D0ZKE8"/>
<feature type="transmembrane region" description="Helical" evidence="10">
    <location>
        <begin position="324"/>
        <end position="346"/>
    </location>
</feature>
<dbReference type="Pfam" id="PF12911">
    <property type="entry name" value="OppC_N"/>
    <property type="match status" value="1"/>
</dbReference>
<evidence type="ECO:0000313" key="13">
    <source>
        <dbReference type="Proteomes" id="UP000824260"/>
    </source>
</evidence>
<evidence type="ECO:0000256" key="5">
    <source>
        <dbReference type="ARBA" id="ARBA00022856"/>
    </source>
</evidence>
<proteinExistence type="inferred from homology"/>
<dbReference type="InterPro" id="IPR025966">
    <property type="entry name" value="OppC_N"/>
</dbReference>
<dbReference type="EMBL" id="DVFZ01000024">
    <property type="protein sequence ID" value="HIQ81894.1"/>
    <property type="molecule type" value="Genomic_DNA"/>
</dbReference>
<dbReference type="GO" id="GO:0015031">
    <property type="term" value="P:protein transport"/>
    <property type="evidence" value="ECO:0007669"/>
    <property type="project" value="UniProtKB-KW"/>
</dbReference>
<feature type="transmembrane region" description="Helical" evidence="10">
    <location>
        <begin position="156"/>
        <end position="178"/>
    </location>
</feature>
<reference evidence="12" key="1">
    <citation type="submission" date="2020-10" db="EMBL/GenBank/DDBJ databases">
        <authorList>
            <person name="Gilroy R."/>
        </authorList>
    </citation>
    <scope>NUCLEOTIDE SEQUENCE</scope>
    <source>
        <strain evidence="12">ChiSjej6B24-2974</strain>
    </source>
</reference>
<evidence type="ECO:0000256" key="9">
    <source>
        <dbReference type="ARBA" id="ARBA00024202"/>
    </source>
</evidence>